<comment type="caution">
    <text evidence="3">The sequence shown here is derived from an EMBL/GenBank/DDBJ whole genome shotgun (WGS) entry which is preliminary data.</text>
</comment>
<sequence length="495" mass="56146">MDNFLIYEEIYKRDACIVYRGRIKRSIDFVMIYCVEKHKRHELSNLVRLMYELDHPNIMKFREWYETTNHLWLVMDLCDGGSLKSIVQADGALPETSIRTIGANICQGLYHLHQQDILFCDLNPDKIVSDGSNMFKLANMTLSRMKGENLQMIFDETYDNYLDDVYRGKERPKAQADAAFYTAPEVLRGGEYSISSDLWSLGCVFYEMCAGRQLYDEKNSTKLTQKILNDRIVLPTTKGSAKLSIEFTSLLQGLLVKEPAKRLDWPAVLTHPFWAGQLSHLVRPQTGVTKKSVNRTENHDRASVNSRVATTDRPECNVSFSLSCTKTSVQIAQPNKTDETTSSKSRLNDHSSISTHEQSTASGSESVERVRKMLFSKAELQPTPIVENQKIQKTLAFKYESKLLPFQLGKYENLSRLSSVDMQEHANMIKKELSMTSAGSPTNQNGMRVKSNLLNYIGSTCLEQANSNVFADVLISKDVYKDLLNLITNGGSMEM</sequence>
<gene>
    <name evidence="4" type="ORF">EDS130_LOCUS18441</name>
    <name evidence="3" type="ORF">XAT740_LOCUS14166</name>
</gene>
<dbReference type="EMBL" id="CAJNOR010000842">
    <property type="protein sequence ID" value="CAF1019692.1"/>
    <property type="molecule type" value="Genomic_DNA"/>
</dbReference>
<dbReference type="InterPro" id="IPR045906">
    <property type="entry name" value="ULK4"/>
</dbReference>
<dbReference type="InterPro" id="IPR011009">
    <property type="entry name" value="Kinase-like_dom_sf"/>
</dbReference>
<accession>A0A814I2W3</accession>
<feature type="domain" description="Protein kinase" evidence="2">
    <location>
        <begin position="4"/>
        <end position="274"/>
    </location>
</feature>
<reference evidence="3" key="1">
    <citation type="submission" date="2021-02" db="EMBL/GenBank/DDBJ databases">
        <authorList>
            <person name="Nowell W R."/>
        </authorList>
    </citation>
    <scope>NUCLEOTIDE SEQUENCE</scope>
</reference>
<feature type="compositionally biased region" description="Basic and acidic residues" evidence="1">
    <location>
        <begin position="336"/>
        <end position="349"/>
    </location>
</feature>
<proteinExistence type="predicted"/>
<dbReference type="Gene3D" id="1.10.510.10">
    <property type="entry name" value="Transferase(Phosphotransferase) domain 1"/>
    <property type="match status" value="1"/>
</dbReference>
<dbReference type="InterPro" id="IPR000719">
    <property type="entry name" value="Prot_kinase_dom"/>
</dbReference>
<dbReference type="GO" id="GO:0005524">
    <property type="term" value="F:ATP binding"/>
    <property type="evidence" value="ECO:0007669"/>
    <property type="project" value="InterPro"/>
</dbReference>
<dbReference type="OrthoDB" id="24822at2759"/>
<protein>
    <recommendedName>
        <fullName evidence="2">Protein kinase domain-containing protein</fullName>
    </recommendedName>
</protein>
<dbReference type="Pfam" id="PF00069">
    <property type="entry name" value="Pkinase"/>
    <property type="match status" value="1"/>
</dbReference>
<name>A0A814I2W3_ADIRI</name>
<dbReference type="Proteomes" id="UP000663852">
    <property type="component" value="Unassembled WGS sequence"/>
</dbReference>
<evidence type="ECO:0000313" key="4">
    <source>
        <dbReference type="EMBL" id="CAF1071034.1"/>
    </source>
</evidence>
<dbReference type="PANTHER" id="PTHR46240">
    <property type="entry name" value="SER/THR PROTEIN KINASE ULK4"/>
    <property type="match status" value="1"/>
</dbReference>
<dbReference type="EMBL" id="CAJNOJ010000086">
    <property type="protein sequence ID" value="CAF1071034.1"/>
    <property type="molecule type" value="Genomic_DNA"/>
</dbReference>
<dbReference type="GO" id="GO:0004672">
    <property type="term" value="F:protein kinase activity"/>
    <property type="evidence" value="ECO:0007669"/>
    <property type="project" value="InterPro"/>
</dbReference>
<feature type="compositionally biased region" description="Polar residues" evidence="1">
    <location>
        <begin position="350"/>
        <end position="365"/>
    </location>
</feature>
<dbReference type="AlphaFoldDB" id="A0A814I2W3"/>
<keyword evidence="5" id="KW-1185">Reference proteome</keyword>
<organism evidence="3 5">
    <name type="scientific">Adineta ricciae</name>
    <name type="common">Rotifer</name>
    <dbReference type="NCBI Taxonomy" id="249248"/>
    <lineage>
        <taxon>Eukaryota</taxon>
        <taxon>Metazoa</taxon>
        <taxon>Spiralia</taxon>
        <taxon>Gnathifera</taxon>
        <taxon>Rotifera</taxon>
        <taxon>Eurotatoria</taxon>
        <taxon>Bdelloidea</taxon>
        <taxon>Adinetida</taxon>
        <taxon>Adinetidae</taxon>
        <taxon>Adineta</taxon>
    </lineage>
</organism>
<evidence type="ECO:0000259" key="2">
    <source>
        <dbReference type="PROSITE" id="PS50011"/>
    </source>
</evidence>
<dbReference type="Proteomes" id="UP000663828">
    <property type="component" value="Unassembled WGS sequence"/>
</dbReference>
<dbReference type="SUPFAM" id="SSF56112">
    <property type="entry name" value="Protein kinase-like (PK-like)"/>
    <property type="match status" value="1"/>
</dbReference>
<evidence type="ECO:0000313" key="5">
    <source>
        <dbReference type="Proteomes" id="UP000663828"/>
    </source>
</evidence>
<feature type="region of interest" description="Disordered" evidence="1">
    <location>
        <begin position="331"/>
        <end position="367"/>
    </location>
</feature>
<dbReference type="PANTHER" id="PTHR46240:SF1">
    <property type="entry name" value="SERINE_THREONINE-PROTEIN KINASE ULK4"/>
    <property type="match status" value="1"/>
</dbReference>
<dbReference type="PROSITE" id="PS50011">
    <property type="entry name" value="PROTEIN_KINASE_DOM"/>
    <property type="match status" value="1"/>
</dbReference>
<feature type="region of interest" description="Disordered" evidence="1">
    <location>
        <begin position="287"/>
        <end position="310"/>
    </location>
</feature>
<evidence type="ECO:0000256" key="1">
    <source>
        <dbReference type="SAM" id="MobiDB-lite"/>
    </source>
</evidence>
<evidence type="ECO:0000313" key="3">
    <source>
        <dbReference type="EMBL" id="CAF1019692.1"/>
    </source>
</evidence>